<dbReference type="GO" id="GO:0004342">
    <property type="term" value="F:glucosamine-6-phosphate deaminase activity"/>
    <property type="evidence" value="ECO:0007669"/>
    <property type="project" value="UniProtKB-EC"/>
</dbReference>
<reference evidence="2 3" key="1">
    <citation type="submission" date="2019-04" db="EMBL/GenBank/DDBJ databases">
        <authorList>
            <person name="Poehlein A."/>
            <person name="Bengelsdorf F.R."/>
            <person name="Duerre P."/>
            <person name="Daniel R."/>
        </authorList>
    </citation>
    <scope>NUCLEOTIDE SEQUENCE [LARGE SCALE GENOMIC DNA]</scope>
    <source>
        <strain evidence="2 3">BS-1</strain>
    </source>
</reference>
<feature type="region of interest" description="Disordered" evidence="1">
    <location>
        <begin position="1"/>
        <end position="22"/>
    </location>
</feature>
<dbReference type="Gene3D" id="3.40.50.1360">
    <property type="match status" value="1"/>
</dbReference>
<keyword evidence="3" id="KW-1185">Reference proteome</keyword>
<accession>A0A4Z0YC54</accession>
<organism evidence="2 3">
    <name type="scientific">Caproiciproducens galactitolivorans</name>
    <dbReference type="NCBI Taxonomy" id="642589"/>
    <lineage>
        <taxon>Bacteria</taxon>
        <taxon>Bacillati</taxon>
        <taxon>Bacillota</taxon>
        <taxon>Clostridia</taxon>
        <taxon>Eubacteriales</taxon>
        <taxon>Acutalibacteraceae</taxon>
        <taxon>Caproiciproducens</taxon>
    </lineage>
</organism>
<dbReference type="InterPro" id="IPR037171">
    <property type="entry name" value="NagB/RpiA_transferase-like"/>
</dbReference>
<feature type="compositionally biased region" description="Basic and acidic residues" evidence="1">
    <location>
        <begin position="1"/>
        <end position="10"/>
    </location>
</feature>
<evidence type="ECO:0000313" key="2">
    <source>
        <dbReference type="EMBL" id="TGJ76403.1"/>
    </source>
</evidence>
<dbReference type="EC" id="3.5.99.6" evidence="2"/>
<dbReference type="SUPFAM" id="SSF100950">
    <property type="entry name" value="NagB/RpiA/CoA transferase-like"/>
    <property type="match status" value="1"/>
</dbReference>
<evidence type="ECO:0000313" key="3">
    <source>
        <dbReference type="Proteomes" id="UP000297714"/>
    </source>
</evidence>
<name>A0A4Z0YC54_9FIRM</name>
<dbReference type="OrthoDB" id="9791139at2"/>
<gene>
    <name evidence="2" type="primary">nagB_2</name>
    <name evidence="2" type="ORF">CAGA_16100</name>
</gene>
<sequence length="109" mass="12144">MKLQDKKEETSSPNTDSTGMPPKTVICDDFEAMSQYCADLICGAVKKKPDLLLCLAAGNTAIRTYQILKKRSGCGQTDFSRAEFVELDEWLDLDDESENVQKLLRVAAH</sequence>
<keyword evidence="2" id="KW-0378">Hydrolase</keyword>
<protein>
    <submittedName>
        <fullName evidence="2">Glucosamine-6-phosphate deaminase 1</fullName>
        <ecNumber evidence="2">3.5.99.6</ecNumber>
    </submittedName>
</protein>
<dbReference type="Proteomes" id="UP000297714">
    <property type="component" value="Unassembled WGS sequence"/>
</dbReference>
<comment type="caution">
    <text evidence="2">The sequence shown here is derived from an EMBL/GenBank/DDBJ whole genome shotgun (WGS) entry which is preliminary data.</text>
</comment>
<dbReference type="EMBL" id="SRMQ01000006">
    <property type="protein sequence ID" value="TGJ76403.1"/>
    <property type="molecule type" value="Genomic_DNA"/>
</dbReference>
<dbReference type="AlphaFoldDB" id="A0A4Z0YC54"/>
<dbReference type="RefSeq" id="WP_135659611.1">
    <property type="nucleotide sequence ID" value="NZ_JAJUFJ010000005.1"/>
</dbReference>
<evidence type="ECO:0000256" key="1">
    <source>
        <dbReference type="SAM" id="MobiDB-lite"/>
    </source>
</evidence>
<proteinExistence type="predicted"/>